<sequence>MDNLFDLNSSSLEYTDHFPFDQPMDMGAANEQPPIQIDYNPVGWYLDFDGNWRPREAHAGSPMVTVPLSPIHSPIPSTTILVEMVNPQNVSYNPRGGQDLAQHLTNVGAPCWALVALELNNLLWVRMSTSPMGDIPSKNLFDQLLGTTIARCLKSDRNWHPEVVDVTLPVGTFKKHRLSVADEMTRTTTKNIFFRDALRLLFSLACRWFREEAYLQVLRIIPSSIEPPFIGIIPLPAHCTPEVRAQLRMGLTFSPEVGVRLLHQVPPAMLNSEPTMVQEYDSASHPSTHPL</sequence>
<protein>
    <submittedName>
        <fullName evidence="1">Uncharacterized protein</fullName>
    </submittedName>
</protein>
<dbReference type="HOGENOM" id="CLU_036735_0_0_1"/>
<evidence type="ECO:0000313" key="1">
    <source>
        <dbReference type="EMBL" id="KIJ58265.1"/>
    </source>
</evidence>
<keyword evidence="2" id="KW-1185">Reference proteome</keyword>
<proteinExistence type="predicted"/>
<gene>
    <name evidence="1" type="ORF">HYDPIDRAFT_34349</name>
</gene>
<dbReference type="Proteomes" id="UP000053820">
    <property type="component" value="Unassembled WGS sequence"/>
</dbReference>
<name>A0A0C9VL19_9AGAM</name>
<accession>A0A0C9VL19</accession>
<dbReference type="AlphaFoldDB" id="A0A0C9VL19"/>
<reference evidence="1 2" key="1">
    <citation type="submission" date="2014-04" db="EMBL/GenBank/DDBJ databases">
        <title>Evolutionary Origins and Diversification of the Mycorrhizal Mutualists.</title>
        <authorList>
            <consortium name="DOE Joint Genome Institute"/>
            <consortium name="Mycorrhizal Genomics Consortium"/>
            <person name="Kohler A."/>
            <person name="Kuo A."/>
            <person name="Nagy L.G."/>
            <person name="Floudas D."/>
            <person name="Copeland A."/>
            <person name="Barry K.W."/>
            <person name="Cichocki N."/>
            <person name="Veneault-Fourrey C."/>
            <person name="LaButti K."/>
            <person name="Lindquist E.A."/>
            <person name="Lipzen A."/>
            <person name="Lundell T."/>
            <person name="Morin E."/>
            <person name="Murat C."/>
            <person name="Riley R."/>
            <person name="Ohm R."/>
            <person name="Sun H."/>
            <person name="Tunlid A."/>
            <person name="Henrissat B."/>
            <person name="Grigoriev I.V."/>
            <person name="Hibbett D.S."/>
            <person name="Martin F."/>
        </authorList>
    </citation>
    <scope>NUCLEOTIDE SEQUENCE [LARGE SCALE GENOMIC DNA]</scope>
    <source>
        <strain evidence="1 2">MD-312</strain>
    </source>
</reference>
<evidence type="ECO:0000313" key="2">
    <source>
        <dbReference type="Proteomes" id="UP000053820"/>
    </source>
</evidence>
<organism evidence="1 2">
    <name type="scientific">Hydnomerulius pinastri MD-312</name>
    <dbReference type="NCBI Taxonomy" id="994086"/>
    <lineage>
        <taxon>Eukaryota</taxon>
        <taxon>Fungi</taxon>
        <taxon>Dikarya</taxon>
        <taxon>Basidiomycota</taxon>
        <taxon>Agaricomycotina</taxon>
        <taxon>Agaricomycetes</taxon>
        <taxon>Agaricomycetidae</taxon>
        <taxon>Boletales</taxon>
        <taxon>Boletales incertae sedis</taxon>
        <taxon>Leucogyrophana</taxon>
    </lineage>
</organism>
<dbReference type="EMBL" id="KN839961">
    <property type="protein sequence ID" value="KIJ58265.1"/>
    <property type="molecule type" value="Genomic_DNA"/>
</dbReference>